<evidence type="ECO:0000313" key="3">
    <source>
        <dbReference type="EMBL" id="NEB18047.1"/>
    </source>
</evidence>
<dbReference type="EMBL" id="JAAGMB010000353">
    <property type="protein sequence ID" value="NEB18047.1"/>
    <property type="molecule type" value="Genomic_DNA"/>
</dbReference>
<dbReference type="PANTHER" id="PTHR43581">
    <property type="entry name" value="ATP/GTP PHOSPHATASE"/>
    <property type="match status" value="1"/>
</dbReference>
<reference evidence="3 4" key="1">
    <citation type="submission" date="2020-01" db="EMBL/GenBank/DDBJ databases">
        <title>Insect and environment-associated Actinomycetes.</title>
        <authorList>
            <person name="Currrie C."/>
            <person name="Chevrette M."/>
            <person name="Carlson C."/>
            <person name="Stubbendieck R."/>
            <person name="Wendt-Pienkowski E."/>
        </authorList>
    </citation>
    <scope>NUCLEOTIDE SEQUENCE [LARGE SCALE GENOMIC DNA]</scope>
    <source>
        <strain evidence="3 4">SID14172</strain>
    </source>
</reference>
<feature type="domain" description="ATPase AAA-type core" evidence="1">
    <location>
        <begin position="90"/>
        <end position="157"/>
    </location>
</feature>
<dbReference type="PANTHER" id="PTHR43581:SF2">
    <property type="entry name" value="EXCINUCLEASE ATPASE SUBUNIT"/>
    <property type="match status" value="1"/>
</dbReference>
<organism evidence="3 4">
    <name type="scientific">Streptomyces coelicoflavus</name>
    <dbReference type="NCBI Taxonomy" id="285562"/>
    <lineage>
        <taxon>Bacteria</taxon>
        <taxon>Bacillati</taxon>
        <taxon>Actinomycetota</taxon>
        <taxon>Actinomycetes</taxon>
        <taxon>Kitasatosporales</taxon>
        <taxon>Streptomycetaceae</taxon>
        <taxon>Streptomyces</taxon>
    </lineage>
</organism>
<feature type="domain" description="OLD protein-like TOPRIM" evidence="2">
    <location>
        <begin position="208"/>
        <end position="272"/>
    </location>
</feature>
<dbReference type="AlphaFoldDB" id="A0A6N9UK11"/>
<dbReference type="InterPro" id="IPR003959">
    <property type="entry name" value="ATPase_AAA_core"/>
</dbReference>
<name>A0A6N9UK11_9ACTN</name>
<gene>
    <name evidence="3" type="ORF">G3I46_16250</name>
</gene>
<comment type="caution">
    <text evidence="3">The sequence shown here is derived from an EMBL/GenBank/DDBJ whole genome shotgun (WGS) entry which is preliminary data.</text>
</comment>
<protein>
    <submittedName>
        <fullName evidence="3">AAA family ATPase</fullName>
    </submittedName>
</protein>
<dbReference type="GO" id="GO:0016887">
    <property type="term" value="F:ATP hydrolysis activity"/>
    <property type="evidence" value="ECO:0007669"/>
    <property type="project" value="InterPro"/>
</dbReference>
<dbReference type="InterPro" id="IPR051396">
    <property type="entry name" value="Bact_Antivir_Def_Nuclease"/>
</dbReference>
<dbReference type="InterPro" id="IPR027417">
    <property type="entry name" value="P-loop_NTPase"/>
</dbReference>
<proteinExistence type="predicted"/>
<dbReference type="Gene3D" id="3.40.50.300">
    <property type="entry name" value="P-loop containing nucleotide triphosphate hydrolases"/>
    <property type="match status" value="1"/>
</dbReference>
<evidence type="ECO:0000313" key="4">
    <source>
        <dbReference type="Proteomes" id="UP000469545"/>
    </source>
</evidence>
<dbReference type="GO" id="GO:0005524">
    <property type="term" value="F:ATP binding"/>
    <property type="evidence" value="ECO:0007669"/>
    <property type="project" value="InterPro"/>
</dbReference>
<keyword evidence="4" id="KW-1185">Reference proteome</keyword>
<evidence type="ECO:0000259" key="2">
    <source>
        <dbReference type="Pfam" id="PF20469"/>
    </source>
</evidence>
<sequence>MSFNVFTWGANPVDFKGIPLGEQERSQMKQITRKRPLATEDIYALREQPDVALRVAAFLKRALGRTVELRESSGFLDPHVSIGGIEYSLFRDEGHGLRELVILLAAAYRDDWSTLLIDEPELHLHPAMARLWLGELRKECIERDRRAIIITHEPSLIKILDADELDSVWYFQAGAKPLPFADAVHERAKDRVTASLRQNPELISQLVFSPRPVLVEGVHDVAALSAALERTKPSEVVSQTDLVCCGGSTEVALWFEIAHKMEIDVRAIADLDACLESSVQRVMDGKSTVIHKYREELALEPPRTSNVLKPLIDKMRLDGISGNPKERANWLADSVPAATGYRVRKDKLLRIWRENGLWLHPQGTIEKVLGIDAKGLSAARTAASVPGEIDRVADWCSYEVDPLGEVELLLNVAVERIAHSIMEALRAEPAAQFCTPIGSSAEADSRLVRVEPIREGVHRLTVVTPKEFKGYWLEFSRETRPSELILQPPERVDLPGAES</sequence>
<dbReference type="SUPFAM" id="SSF52540">
    <property type="entry name" value="P-loop containing nucleoside triphosphate hydrolases"/>
    <property type="match status" value="1"/>
</dbReference>
<dbReference type="Pfam" id="PF20469">
    <property type="entry name" value="OLD-like_TOPRIM"/>
    <property type="match status" value="1"/>
</dbReference>
<accession>A0A6N9UK11</accession>
<dbReference type="Proteomes" id="UP000469545">
    <property type="component" value="Unassembled WGS sequence"/>
</dbReference>
<dbReference type="InterPro" id="IPR034139">
    <property type="entry name" value="TOPRIM_OLD"/>
</dbReference>
<dbReference type="Pfam" id="PF13304">
    <property type="entry name" value="AAA_21"/>
    <property type="match status" value="1"/>
</dbReference>
<evidence type="ECO:0000259" key="1">
    <source>
        <dbReference type="Pfam" id="PF13304"/>
    </source>
</evidence>